<dbReference type="EC" id="3.1.1.-" evidence="6"/>
<evidence type="ECO:0000256" key="1">
    <source>
        <dbReference type="ARBA" id="ARBA00006484"/>
    </source>
</evidence>
<dbReference type="InterPro" id="IPR036291">
    <property type="entry name" value="NAD(P)-bd_dom_sf"/>
</dbReference>
<dbReference type="InterPro" id="IPR029058">
    <property type="entry name" value="AB_hydrolase_fold"/>
</dbReference>
<comment type="subcellular location">
    <subcellularLocation>
        <location evidence="6">Secreted</location>
    </subcellularLocation>
</comment>
<evidence type="ECO:0000256" key="2">
    <source>
        <dbReference type="ARBA" id="ARBA00022729"/>
    </source>
</evidence>
<dbReference type="PANTHER" id="PTHR43180">
    <property type="entry name" value="3-OXOACYL-(ACYL-CARRIER-PROTEIN) REDUCTASE (AFU_ORTHOLOGUE AFUA_6G11210)"/>
    <property type="match status" value="1"/>
</dbReference>
<dbReference type="Pfam" id="PF13561">
    <property type="entry name" value="adh_short_C2"/>
    <property type="match status" value="1"/>
</dbReference>
<dbReference type="SUPFAM" id="SSF51735">
    <property type="entry name" value="NAD(P)-binding Rossmann-fold domains"/>
    <property type="match status" value="1"/>
</dbReference>
<dbReference type="EMBL" id="JAWCUI010000021">
    <property type="protein sequence ID" value="KAL1896758.1"/>
    <property type="molecule type" value="Genomic_DNA"/>
</dbReference>
<dbReference type="InterPro" id="IPR002347">
    <property type="entry name" value="SDR_fam"/>
</dbReference>
<keyword evidence="6" id="KW-0119">Carbohydrate metabolism</keyword>
<dbReference type="InterPro" id="IPR010126">
    <property type="entry name" value="Esterase_phb"/>
</dbReference>
<reference evidence="7 8" key="1">
    <citation type="journal article" date="2024" name="IMA Fungus">
        <title>IMA Genome - F19 : A genome assembly and annotation guide to empower mycologists, including annotated draft genome sequences of Ceratocystis pirilliformis, Diaporthe australafricana, Fusarium ophioides, Paecilomyces lecythidis, and Sporothrix stenoceras.</title>
        <authorList>
            <person name="Aylward J."/>
            <person name="Wilson A.M."/>
            <person name="Visagie C.M."/>
            <person name="Spraker J."/>
            <person name="Barnes I."/>
            <person name="Buitendag C."/>
            <person name="Ceriani C."/>
            <person name="Del Mar Angel L."/>
            <person name="du Plessis D."/>
            <person name="Fuchs T."/>
            <person name="Gasser K."/>
            <person name="Kramer D."/>
            <person name="Li W."/>
            <person name="Munsamy K."/>
            <person name="Piso A."/>
            <person name="Price J.L."/>
            <person name="Sonnekus B."/>
            <person name="Thomas C."/>
            <person name="van der Nest A."/>
            <person name="van Dijk A."/>
            <person name="van Heerden A."/>
            <person name="van Vuuren N."/>
            <person name="Yilmaz N."/>
            <person name="Duong T.A."/>
            <person name="van der Merwe N.A."/>
            <person name="Wingfield M.J."/>
            <person name="Wingfield B.D."/>
        </authorList>
    </citation>
    <scope>NUCLEOTIDE SEQUENCE [LARGE SCALE GENOMIC DNA]</scope>
    <source>
        <strain evidence="7 8">CMW 5346</strain>
    </source>
</reference>
<dbReference type="PRINTS" id="PR00081">
    <property type="entry name" value="GDHRDH"/>
</dbReference>
<keyword evidence="6" id="KW-0964">Secreted</keyword>
<accession>A0ABR3ZA86</accession>
<dbReference type="PANTHER" id="PTHR43180:SF66">
    <property type="entry name" value="SHORT-CHAIN DEHYDROGENASE_REDUCTASE FAMILY PROTEIN"/>
    <property type="match status" value="1"/>
</dbReference>
<keyword evidence="8" id="KW-1185">Reference proteome</keyword>
<name>A0ABR3ZA86_9PEZI</name>
<dbReference type="Pfam" id="PF10503">
    <property type="entry name" value="Esterase_PHB"/>
    <property type="match status" value="1"/>
</dbReference>
<dbReference type="Proteomes" id="UP001583186">
    <property type="component" value="Unassembled WGS sequence"/>
</dbReference>
<evidence type="ECO:0000256" key="3">
    <source>
        <dbReference type="ARBA" id="ARBA00022801"/>
    </source>
</evidence>
<dbReference type="InterPro" id="IPR020904">
    <property type="entry name" value="Sc_DH/Rdtase_CS"/>
</dbReference>
<dbReference type="PROSITE" id="PS00061">
    <property type="entry name" value="ADH_SHORT"/>
    <property type="match status" value="1"/>
</dbReference>
<evidence type="ECO:0000313" key="7">
    <source>
        <dbReference type="EMBL" id="KAL1896758.1"/>
    </source>
</evidence>
<protein>
    <recommendedName>
        <fullName evidence="6">Carboxylic ester hydrolase</fullName>
        <ecNumber evidence="6">3.1.1.-</ecNumber>
    </recommendedName>
</protein>
<comment type="function">
    <text evidence="6">Esterase involved in the hydrolysis of xylan, a major structural heterogeneous polysaccharide found in plant biomass representing the second most abundant polysaccharide in the biosphere, after cellulose.</text>
</comment>
<dbReference type="Gene3D" id="3.40.50.1820">
    <property type="entry name" value="alpha/beta hydrolase"/>
    <property type="match status" value="1"/>
</dbReference>
<keyword evidence="2" id="KW-0732">Signal</keyword>
<organism evidence="7 8">
    <name type="scientific">Sporothrix stenoceras</name>
    <dbReference type="NCBI Taxonomy" id="5173"/>
    <lineage>
        <taxon>Eukaryota</taxon>
        <taxon>Fungi</taxon>
        <taxon>Dikarya</taxon>
        <taxon>Ascomycota</taxon>
        <taxon>Pezizomycotina</taxon>
        <taxon>Sordariomycetes</taxon>
        <taxon>Sordariomycetidae</taxon>
        <taxon>Ophiostomatales</taxon>
        <taxon>Ophiostomataceae</taxon>
        <taxon>Sporothrix</taxon>
    </lineage>
</organism>
<comment type="similarity">
    <text evidence="6">Belongs to the carbohydrate esterase 1 (CE1) family.</text>
</comment>
<evidence type="ECO:0000256" key="6">
    <source>
        <dbReference type="RuleBase" id="RU367147"/>
    </source>
</evidence>
<evidence type="ECO:0000313" key="8">
    <source>
        <dbReference type="Proteomes" id="UP001583186"/>
    </source>
</evidence>
<dbReference type="GO" id="GO:0046555">
    <property type="term" value="F:acetylxylan esterase activity"/>
    <property type="evidence" value="ECO:0007669"/>
    <property type="project" value="UniProtKB-EC"/>
</dbReference>
<dbReference type="PRINTS" id="PR00080">
    <property type="entry name" value="SDRFAMILY"/>
</dbReference>
<proteinExistence type="inferred from homology"/>
<keyword evidence="5" id="KW-0560">Oxidoreductase</keyword>
<keyword evidence="6" id="KW-0624">Polysaccharide degradation</keyword>
<sequence>MASLQGKVIALTGAASGMGEATAHLLAARGARISLADVQESALHAVRDAILAKIPNAEILVATVDVRNWEQVDKWITDTVAKFGKLDGAANLAGVIPRNSSLHTIADQDFVDWDFVMDVNTRGMMHCLKAQTRVIADNGSIVNASSIAGMTGRAKNAVYAASKHAVTGLTRSVAKEFGVRGIRVNAFNPGWIDTPMSRNAAKISTDNDPSEAFISALRRAGRPEEVAQLVAFLLSDESTYISGANIPIDGDTLATNPPILVNPHWCHGSAVDAYRGTQYARLADKHGFLIIYPDSPNTADHCWDVSSPGALKHSGQSDALGIVSMVNYTLANYNADKSRIFVTGVSSGAMMTTTLVATYPDVFAAGSAYSGVPFGCFSAPSTVNSTQAVDYWNDDCASGRVAKAPAEWASLVNNGYPGYTAWRPKMQIFHGTADTTLNYTCFTEEVKQWVAVFNYSQTPTSTTENTPLPSWTKSVYGDNDWFEASQHRYTIGSTVPVVQERAREAASTPQPVGASSTP</sequence>
<comment type="caution">
    <text evidence="7">The sequence shown here is derived from an EMBL/GenBank/DDBJ whole genome shotgun (WGS) entry which is preliminary data.</text>
</comment>
<gene>
    <name evidence="7" type="ORF">Sste5346_004391</name>
</gene>
<dbReference type="NCBIfam" id="TIGR01840">
    <property type="entry name" value="esterase_phb"/>
    <property type="match status" value="1"/>
</dbReference>
<keyword evidence="3 6" id="KW-0378">Hydrolase</keyword>
<evidence type="ECO:0000256" key="4">
    <source>
        <dbReference type="ARBA" id="ARBA00022857"/>
    </source>
</evidence>
<keyword evidence="6" id="KW-0719">Serine esterase</keyword>
<keyword evidence="4" id="KW-0521">NADP</keyword>
<comment type="similarity">
    <text evidence="1">Belongs to the short-chain dehydrogenases/reductases (SDR) family.</text>
</comment>
<dbReference type="Gene3D" id="3.40.50.720">
    <property type="entry name" value="NAD(P)-binding Rossmann-like Domain"/>
    <property type="match status" value="1"/>
</dbReference>
<evidence type="ECO:0000256" key="5">
    <source>
        <dbReference type="ARBA" id="ARBA00023002"/>
    </source>
</evidence>
<dbReference type="SUPFAM" id="SSF53474">
    <property type="entry name" value="alpha/beta-Hydrolases"/>
    <property type="match status" value="1"/>
</dbReference>